<reference evidence="1 2" key="1">
    <citation type="submission" date="2019-04" db="EMBL/GenBank/DDBJ databases">
        <title>Genome sequence of Bacillus hwajinpoensis strain Y2.</title>
        <authorList>
            <person name="Fair J.L."/>
            <person name="Maclea K.S."/>
        </authorList>
    </citation>
    <scope>NUCLEOTIDE SEQUENCE [LARGE SCALE GENOMIC DNA]</scope>
    <source>
        <strain evidence="1 2">Y2</strain>
    </source>
</reference>
<gene>
    <name evidence="1" type="ORF">FBF83_01465</name>
</gene>
<name>A0A4U1MKT8_9BACL</name>
<dbReference type="Proteomes" id="UP000310541">
    <property type="component" value="Unassembled WGS sequence"/>
</dbReference>
<accession>A0A4U1MKT8</accession>
<dbReference type="PROSITE" id="PS51257">
    <property type="entry name" value="PROKAR_LIPOPROTEIN"/>
    <property type="match status" value="1"/>
</dbReference>
<sequence length="122" mass="13506">MKKLQLSILAFVTLLILLVGCQQTTLSFKGEGDYWEGKYISNQTSEGENGEFRFGYKGKDSVSDIEYKITSNTGNSSGEINVNGKSFTHSTSCTGCAKTNEDEEIKVIIKWDGTEDAFILKK</sequence>
<organism evidence="1 2">
    <name type="scientific">Guptibacillus hwajinpoensis</name>
    <dbReference type="NCBI Taxonomy" id="208199"/>
    <lineage>
        <taxon>Bacteria</taxon>
        <taxon>Bacillati</taxon>
        <taxon>Bacillota</taxon>
        <taxon>Bacilli</taxon>
        <taxon>Bacillales</taxon>
        <taxon>Guptibacillaceae</taxon>
        <taxon>Guptibacillus</taxon>
    </lineage>
</organism>
<dbReference type="EMBL" id="SWFM01000001">
    <property type="protein sequence ID" value="TKD71507.1"/>
    <property type="molecule type" value="Genomic_DNA"/>
</dbReference>
<comment type="caution">
    <text evidence="1">The sequence shown here is derived from an EMBL/GenBank/DDBJ whole genome shotgun (WGS) entry which is preliminary data.</text>
</comment>
<protein>
    <recommendedName>
        <fullName evidence="3">Lipoprotein</fullName>
    </recommendedName>
</protein>
<dbReference type="AlphaFoldDB" id="A0A4U1MKT8"/>
<dbReference type="OrthoDB" id="2884500at2"/>
<dbReference type="RefSeq" id="WP_136945382.1">
    <property type="nucleotide sequence ID" value="NZ_SWFM01000001.1"/>
</dbReference>
<evidence type="ECO:0008006" key="3">
    <source>
        <dbReference type="Google" id="ProtNLM"/>
    </source>
</evidence>
<proteinExistence type="predicted"/>
<evidence type="ECO:0000313" key="2">
    <source>
        <dbReference type="Proteomes" id="UP000310541"/>
    </source>
</evidence>
<evidence type="ECO:0000313" key="1">
    <source>
        <dbReference type="EMBL" id="TKD71507.1"/>
    </source>
</evidence>